<proteinExistence type="inferred from homology"/>
<keyword evidence="3" id="KW-0249">Electron transport</keyword>
<keyword evidence="2" id="KW-0813">Transport</keyword>
<reference evidence="8 9" key="1">
    <citation type="submission" date="2017-01" db="EMBL/GenBank/DDBJ databases">
        <authorList>
            <person name="Mah S.A."/>
            <person name="Swanson W.J."/>
            <person name="Moy G.W."/>
            <person name="Vacquier V.D."/>
        </authorList>
    </citation>
    <scope>NUCLEOTIDE SEQUENCE [LARGE SCALE GENOMIC DNA]</scope>
    <source>
        <strain evidence="8 9">DSM 26375</strain>
    </source>
</reference>
<dbReference type="FunFam" id="3.40.30.10:FF:000001">
    <property type="entry name" value="Thioredoxin"/>
    <property type="match status" value="1"/>
</dbReference>
<keyword evidence="5" id="KW-0676">Redox-active center</keyword>
<protein>
    <recommendedName>
        <fullName evidence="6">Thioredoxin</fullName>
    </recommendedName>
</protein>
<evidence type="ECO:0000256" key="4">
    <source>
        <dbReference type="ARBA" id="ARBA00023157"/>
    </source>
</evidence>
<dbReference type="InterPro" id="IPR013766">
    <property type="entry name" value="Thioredoxin_domain"/>
</dbReference>
<evidence type="ECO:0000313" key="9">
    <source>
        <dbReference type="Proteomes" id="UP000186141"/>
    </source>
</evidence>
<dbReference type="OrthoDB" id="9790390at2"/>
<dbReference type="PANTHER" id="PTHR45663:SF11">
    <property type="entry name" value="GEO12009P1"/>
    <property type="match status" value="1"/>
</dbReference>
<dbReference type="PRINTS" id="PR00421">
    <property type="entry name" value="THIOREDOXIN"/>
</dbReference>
<evidence type="ECO:0000256" key="3">
    <source>
        <dbReference type="ARBA" id="ARBA00022982"/>
    </source>
</evidence>
<feature type="domain" description="Thioredoxin" evidence="7">
    <location>
        <begin position="2"/>
        <end position="189"/>
    </location>
</feature>
<dbReference type="STRING" id="1086013.SAMN05421774_10985"/>
<dbReference type="GO" id="GO:0005829">
    <property type="term" value="C:cytosol"/>
    <property type="evidence" value="ECO:0007669"/>
    <property type="project" value="TreeGrafter"/>
</dbReference>
<dbReference type="PROSITE" id="PS00194">
    <property type="entry name" value="THIOREDOXIN_1"/>
    <property type="match status" value="1"/>
</dbReference>
<dbReference type="InterPro" id="IPR005746">
    <property type="entry name" value="Thioredoxin"/>
</dbReference>
<gene>
    <name evidence="8" type="ORF">SAMN05421774_10985</name>
</gene>
<sequence>MLGFGEAKPMAATAGLVKDGSEATFMQDVIETSREVPVIVDFWAPWCGPCKTLGPALEAAVTAANGKVRMVKIDVDQNQMIAGQLRIQSIPTVYAFWQGQPVDGFQGALPASELKQFVERVGALAGDGGLADALAAAEQMLAEGAATDAAETFAAILDEEPGNPAAFGGLVRATITLGELDRAAELLAAVAPDMAKSKEVEAARAQLELARQAAQAGPVAELRGAVEADPANLQARFDLALALHANGDVEAAVDELLDLFRRDREWNEGAAKAQLFTIFEALKPRDPIVLKGRRKLSSMIFS</sequence>
<accession>A0A1N7QDU2</accession>
<evidence type="ECO:0000256" key="6">
    <source>
        <dbReference type="NCBIfam" id="TIGR01068"/>
    </source>
</evidence>
<dbReference type="InterPro" id="IPR036249">
    <property type="entry name" value="Thioredoxin-like_sf"/>
</dbReference>
<dbReference type="Gene3D" id="1.25.40.10">
    <property type="entry name" value="Tetratricopeptide repeat domain"/>
    <property type="match status" value="2"/>
</dbReference>
<evidence type="ECO:0000256" key="5">
    <source>
        <dbReference type="ARBA" id="ARBA00023284"/>
    </source>
</evidence>
<keyword evidence="4" id="KW-1015">Disulfide bond</keyword>
<dbReference type="InterPro" id="IPR011990">
    <property type="entry name" value="TPR-like_helical_dom_sf"/>
</dbReference>
<dbReference type="PROSITE" id="PS51352">
    <property type="entry name" value="THIOREDOXIN_2"/>
    <property type="match status" value="1"/>
</dbReference>
<dbReference type="CDD" id="cd02956">
    <property type="entry name" value="ybbN"/>
    <property type="match status" value="1"/>
</dbReference>
<dbReference type="Pfam" id="PF00085">
    <property type="entry name" value="Thioredoxin"/>
    <property type="match status" value="1"/>
</dbReference>
<dbReference type="NCBIfam" id="TIGR01068">
    <property type="entry name" value="thioredoxin"/>
    <property type="match status" value="1"/>
</dbReference>
<keyword evidence="9" id="KW-1185">Reference proteome</keyword>
<dbReference type="Pfam" id="PF14559">
    <property type="entry name" value="TPR_19"/>
    <property type="match status" value="1"/>
</dbReference>
<dbReference type="InterPro" id="IPR017937">
    <property type="entry name" value="Thioredoxin_CS"/>
</dbReference>
<dbReference type="Gene3D" id="3.40.30.10">
    <property type="entry name" value="Glutaredoxin"/>
    <property type="match status" value="1"/>
</dbReference>
<dbReference type="AlphaFoldDB" id="A0A1N7QDU2"/>
<dbReference type="RefSeq" id="WP_076533746.1">
    <property type="nucleotide sequence ID" value="NZ_BMEH01000009.1"/>
</dbReference>
<dbReference type="PANTHER" id="PTHR45663">
    <property type="entry name" value="GEO12009P1"/>
    <property type="match status" value="1"/>
</dbReference>
<dbReference type="EMBL" id="FTOT01000009">
    <property type="protein sequence ID" value="SIT21051.1"/>
    <property type="molecule type" value="Genomic_DNA"/>
</dbReference>
<comment type="similarity">
    <text evidence="1">Belongs to the thioredoxin family.</text>
</comment>
<evidence type="ECO:0000313" key="8">
    <source>
        <dbReference type="EMBL" id="SIT21051.1"/>
    </source>
</evidence>
<dbReference type="Pfam" id="PF14561">
    <property type="entry name" value="TPR_20"/>
    <property type="match status" value="1"/>
</dbReference>
<evidence type="ECO:0000256" key="1">
    <source>
        <dbReference type="ARBA" id="ARBA00008987"/>
    </source>
</evidence>
<dbReference type="GO" id="GO:0006950">
    <property type="term" value="P:response to stress"/>
    <property type="evidence" value="ECO:0007669"/>
    <property type="project" value="UniProtKB-ARBA"/>
</dbReference>
<evidence type="ECO:0000256" key="2">
    <source>
        <dbReference type="ARBA" id="ARBA00022448"/>
    </source>
</evidence>
<dbReference type="SUPFAM" id="SSF52833">
    <property type="entry name" value="Thioredoxin-like"/>
    <property type="match status" value="1"/>
</dbReference>
<dbReference type="GO" id="GO:0015035">
    <property type="term" value="F:protein-disulfide reductase activity"/>
    <property type="evidence" value="ECO:0007669"/>
    <property type="project" value="UniProtKB-UniRule"/>
</dbReference>
<dbReference type="Proteomes" id="UP000186141">
    <property type="component" value="Unassembled WGS sequence"/>
</dbReference>
<organism evidence="8 9">
    <name type="scientific">Gemmobacter megaterium</name>
    <dbReference type="NCBI Taxonomy" id="1086013"/>
    <lineage>
        <taxon>Bacteria</taxon>
        <taxon>Pseudomonadati</taxon>
        <taxon>Pseudomonadota</taxon>
        <taxon>Alphaproteobacteria</taxon>
        <taxon>Rhodobacterales</taxon>
        <taxon>Paracoccaceae</taxon>
        <taxon>Gemmobacter</taxon>
    </lineage>
</organism>
<name>A0A1N7QDU2_9RHOB</name>
<dbReference type="SUPFAM" id="SSF48452">
    <property type="entry name" value="TPR-like"/>
    <property type="match status" value="1"/>
</dbReference>
<dbReference type="GO" id="GO:0045454">
    <property type="term" value="P:cell redox homeostasis"/>
    <property type="evidence" value="ECO:0007669"/>
    <property type="project" value="TreeGrafter"/>
</dbReference>
<evidence type="ECO:0000259" key="7">
    <source>
        <dbReference type="PROSITE" id="PS51352"/>
    </source>
</evidence>